<reference evidence="14" key="1">
    <citation type="submission" date="2013-09" db="EMBL/GenBank/DDBJ databases">
        <title>The Genome Sequence of Anopheles culicifacies species A.</title>
        <authorList>
            <consortium name="The Broad Institute Genomics Platform"/>
            <person name="Neafsey D.E."/>
            <person name="Besansky N."/>
            <person name="Howell P."/>
            <person name="Walton C."/>
            <person name="Young S.K."/>
            <person name="Zeng Q."/>
            <person name="Gargeya S."/>
            <person name="Fitzgerald M."/>
            <person name="Haas B."/>
            <person name="Abouelleil A."/>
            <person name="Allen A.W."/>
            <person name="Alvarado L."/>
            <person name="Arachchi H.M."/>
            <person name="Berlin A.M."/>
            <person name="Chapman S.B."/>
            <person name="Gainer-Dewar J."/>
            <person name="Goldberg J."/>
            <person name="Griggs A."/>
            <person name="Gujja S."/>
            <person name="Hansen M."/>
            <person name="Howarth C."/>
            <person name="Imamovic A."/>
            <person name="Ireland A."/>
            <person name="Larimer J."/>
            <person name="McCowan C."/>
            <person name="Murphy C."/>
            <person name="Pearson M."/>
            <person name="Poon T.W."/>
            <person name="Priest M."/>
            <person name="Roberts A."/>
            <person name="Saif S."/>
            <person name="Shea T."/>
            <person name="Sisk P."/>
            <person name="Sykes S."/>
            <person name="Wortman J."/>
            <person name="Nusbaum C."/>
            <person name="Birren B."/>
        </authorList>
    </citation>
    <scope>NUCLEOTIDE SEQUENCE [LARGE SCALE GENOMIC DNA]</scope>
    <source>
        <strain evidence="14">A-37</strain>
    </source>
</reference>
<proteinExistence type="inferred from homology"/>
<evidence type="ECO:0000256" key="6">
    <source>
        <dbReference type="ARBA" id="ARBA00023157"/>
    </source>
</evidence>
<keyword evidence="9" id="KW-0378">Hydrolase</keyword>
<dbReference type="Proteomes" id="UP000075883">
    <property type="component" value="Unassembled WGS sequence"/>
</dbReference>
<evidence type="ECO:0000313" key="14">
    <source>
        <dbReference type="Proteomes" id="UP000075883"/>
    </source>
</evidence>
<dbReference type="PANTHER" id="PTHR24258:SF136">
    <property type="entry name" value="GH06673P-RELATED"/>
    <property type="match status" value="1"/>
</dbReference>
<keyword evidence="5" id="KW-0391">Immunity</keyword>
<comment type="subcellular location">
    <subcellularLocation>
        <location evidence="1">Secreted</location>
    </subcellularLocation>
</comment>
<evidence type="ECO:0000259" key="12">
    <source>
        <dbReference type="PROSITE" id="PS51888"/>
    </source>
</evidence>
<evidence type="ECO:0000259" key="11">
    <source>
        <dbReference type="PROSITE" id="PS50240"/>
    </source>
</evidence>
<evidence type="ECO:0008006" key="15">
    <source>
        <dbReference type="Google" id="ProtNLM"/>
    </source>
</evidence>
<dbReference type="GO" id="GO:0006508">
    <property type="term" value="P:proteolysis"/>
    <property type="evidence" value="ECO:0007669"/>
    <property type="project" value="UniProtKB-KW"/>
</dbReference>
<evidence type="ECO:0000256" key="2">
    <source>
        <dbReference type="ARBA" id="ARBA00022525"/>
    </source>
</evidence>
<comment type="similarity">
    <text evidence="8">Belongs to the peptidase S1 family. CLIP subfamily.</text>
</comment>
<dbReference type="GO" id="GO:0005576">
    <property type="term" value="C:extracellular region"/>
    <property type="evidence" value="ECO:0007669"/>
    <property type="project" value="UniProtKB-SubCell"/>
</dbReference>
<keyword evidence="9" id="KW-0720">Serine protease</keyword>
<evidence type="ECO:0000256" key="10">
    <source>
        <dbReference type="SAM" id="SignalP"/>
    </source>
</evidence>
<keyword evidence="6" id="KW-1015">Disulfide bond</keyword>
<dbReference type="InterPro" id="IPR001254">
    <property type="entry name" value="Trypsin_dom"/>
</dbReference>
<evidence type="ECO:0000256" key="3">
    <source>
        <dbReference type="ARBA" id="ARBA00022588"/>
    </source>
</evidence>
<dbReference type="SMART" id="SM00020">
    <property type="entry name" value="Tryp_SPc"/>
    <property type="match status" value="1"/>
</dbReference>
<evidence type="ECO:0000256" key="9">
    <source>
        <dbReference type="RuleBase" id="RU363034"/>
    </source>
</evidence>
<reference evidence="13" key="2">
    <citation type="submission" date="2020-05" db="UniProtKB">
        <authorList>
            <consortium name="EnsemblMetazoa"/>
        </authorList>
    </citation>
    <scope>IDENTIFICATION</scope>
    <source>
        <strain evidence="13">A-37</strain>
    </source>
</reference>
<dbReference type="InterPro" id="IPR022700">
    <property type="entry name" value="CLIP"/>
</dbReference>
<dbReference type="PROSITE" id="PS51888">
    <property type="entry name" value="CLIP"/>
    <property type="match status" value="1"/>
</dbReference>
<dbReference type="PANTHER" id="PTHR24258">
    <property type="entry name" value="SERINE PROTEASE-RELATED"/>
    <property type="match status" value="1"/>
</dbReference>
<dbReference type="PRINTS" id="PR00722">
    <property type="entry name" value="CHYMOTRYPSIN"/>
</dbReference>
<accession>A0A182MQJ3</accession>
<dbReference type="InterPro" id="IPR018114">
    <property type="entry name" value="TRYPSIN_HIS"/>
</dbReference>
<dbReference type="VEuPathDB" id="VectorBase:ACUA023869"/>
<feature type="domain" description="Clip" evidence="12">
    <location>
        <begin position="42"/>
        <end position="88"/>
    </location>
</feature>
<dbReference type="GO" id="GO:0045087">
    <property type="term" value="P:innate immune response"/>
    <property type="evidence" value="ECO:0007669"/>
    <property type="project" value="UniProtKB-KW"/>
</dbReference>
<dbReference type="FunFam" id="2.40.10.10:FF:000028">
    <property type="entry name" value="Serine protease easter"/>
    <property type="match status" value="1"/>
</dbReference>
<dbReference type="AlphaFoldDB" id="A0A182MQJ3"/>
<sequence>MKMGSRINVCYRDASSHALLSIVFLLLAARNIVHADGNVGDPCTVQRSNELGICRPVSECAPVIDDIRLRRGNPTKCGFIDRVQIVCCPQTGTTPAASTTQSPMGRNDRRRIVEKCTEYGRAVFSKEYVNSLTADEPKLQTIDKCGHTAVELIVDGELAKAREFPHMALIGFGAVPDIRYLCGGSLVSDKFVLTAGHCLTSSDFGPATIVRLGELSLSSSTDDAFPEDYDVDERIPYPEYRQTSHYHDIALIKLSRKVILSPYIRPICLPMQQTISQNRAIATGWGAIGFGLEKSSALLKVTLEMFHYDECKNLFEPTRKLRTGINATIQMCAGSRNSTKDTCQGDSGGPLQVYNDANVYCTYTVIGVTSFGQNCGLAGVPAVYTAVFPYVSWIENLIF</sequence>
<evidence type="ECO:0000256" key="7">
    <source>
        <dbReference type="ARBA" id="ARBA00023180"/>
    </source>
</evidence>
<evidence type="ECO:0000256" key="5">
    <source>
        <dbReference type="ARBA" id="ARBA00022859"/>
    </source>
</evidence>
<dbReference type="EnsemblMetazoa" id="ACUA023869-RA">
    <property type="protein sequence ID" value="ACUA023869-PA"/>
    <property type="gene ID" value="ACUA023869"/>
</dbReference>
<dbReference type="GO" id="GO:0004252">
    <property type="term" value="F:serine-type endopeptidase activity"/>
    <property type="evidence" value="ECO:0007669"/>
    <property type="project" value="InterPro"/>
</dbReference>
<keyword evidence="9" id="KW-0645">Protease</keyword>
<evidence type="ECO:0000256" key="8">
    <source>
        <dbReference type="ARBA" id="ARBA00024195"/>
    </source>
</evidence>
<organism evidence="13 14">
    <name type="scientific">Anopheles culicifacies</name>
    <dbReference type="NCBI Taxonomy" id="139723"/>
    <lineage>
        <taxon>Eukaryota</taxon>
        <taxon>Metazoa</taxon>
        <taxon>Ecdysozoa</taxon>
        <taxon>Arthropoda</taxon>
        <taxon>Hexapoda</taxon>
        <taxon>Insecta</taxon>
        <taxon>Pterygota</taxon>
        <taxon>Neoptera</taxon>
        <taxon>Endopterygota</taxon>
        <taxon>Diptera</taxon>
        <taxon>Nematocera</taxon>
        <taxon>Culicoidea</taxon>
        <taxon>Culicidae</taxon>
        <taxon>Anophelinae</taxon>
        <taxon>Anopheles</taxon>
        <taxon>culicifacies species complex</taxon>
    </lineage>
</organism>
<dbReference type="InterPro" id="IPR001314">
    <property type="entry name" value="Peptidase_S1A"/>
</dbReference>
<feature type="domain" description="Peptidase S1" evidence="11">
    <location>
        <begin position="153"/>
        <end position="399"/>
    </location>
</feature>
<keyword evidence="14" id="KW-1185">Reference proteome</keyword>
<dbReference type="PROSITE" id="PS00135">
    <property type="entry name" value="TRYPSIN_SER"/>
    <property type="match status" value="1"/>
</dbReference>
<dbReference type="InterPro" id="IPR009003">
    <property type="entry name" value="Peptidase_S1_PA"/>
</dbReference>
<protein>
    <recommendedName>
        <fullName evidence="15">Peptidase S1 domain-containing protein</fullName>
    </recommendedName>
</protein>
<dbReference type="Gene3D" id="2.40.10.10">
    <property type="entry name" value="Trypsin-like serine proteases"/>
    <property type="match status" value="1"/>
</dbReference>
<keyword evidence="2" id="KW-0964">Secreted</keyword>
<dbReference type="CDD" id="cd00190">
    <property type="entry name" value="Tryp_SPc"/>
    <property type="match status" value="1"/>
</dbReference>
<dbReference type="SMART" id="SM00680">
    <property type="entry name" value="CLIP"/>
    <property type="match status" value="1"/>
</dbReference>
<dbReference type="PROSITE" id="PS50240">
    <property type="entry name" value="TRYPSIN_DOM"/>
    <property type="match status" value="1"/>
</dbReference>
<dbReference type="InterPro" id="IPR033116">
    <property type="entry name" value="TRYPSIN_SER"/>
</dbReference>
<evidence type="ECO:0000256" key="1">
    <source>
        <dbReference type="ARBA" id="ARBA00004613"/>
    </source>
</evidence>
<dbReference type="PROSITE" id="PS00134">
    <property type="entry name" value="TRYPSIN_HIS"/>
    <property type="match status" value="1"/>
</dbReference>
<evidence type="ECO:0000256" key="4">
    <source>
        <dbReference type="ARBA" id="ARBA00022729"/>
    </source>
</evidence>
<keyword evidence="3" id="KW-0399">Innate immunity</keyword>
<dbReference type="InterPro" id="IPR043504">
    <property type="entry name" value="Peptidase_S1_PA_chymotrypsin"/>
</dbReference>
<dbReference type="Pfam" id="PF00089">
    <property type="entry name" value="Trypsin"/>
    <property type="match status" value="1"/>
</dbReference>
<evidence type="ECO:0000313" key="13">
    <source>
        <dbReference type="EnsemblMetazoa" id="ACUA023869-PA"/>
    </source>
</evidence>
<dbReference type="EMBL" id="AXCM01000044">
    <property type="status" value="NOT_ANNOTATED_CDS"/>
    <property type="molecule type" value="Genomic_DNA"/>
</dbReference>
<keyword evidence="7" id="KW-0325">Glycoprotein</keyword>
<dbReference type="SUPFAM" id="SSF50494">
    <property type="entry name" value="Trypsin-like serine proteases"/>
    <property type="match status" value="1"/>
</dbReference>
<keyword evidence="4 10" id="KW-0732">Signal</keyword>
<feature type="signal peptide" evidence="10">
    <location>
        <begin position="1"/>
        <end position="35"/>
    </location>
</feature>
<dbReference type="STRING" id="139723.A0A182MQJ3"/>
<feature type="chain" id="PRO_5008128766" description="Peptidase S1 domain-containing protein" evidence="10">
    <location>
        <begin position="36"/>
        <end position="399"/>
    </location>
</feature>
<name>A0A182MQJ3_9DIPT</name>